<dbReference type="Gene3D" id="2.60.40.1090">
    <property type="entry name" value="Fimbrial-type adhesion domain"/>
    <property type="match status" value="1"/>
</dbReference>
<dbReference type="AlphaFoldDB" id="A0A198GR20"/>
<evidence type="ECO:0000313" key="7">
    <source>
        <dbReference type="Proteomes" id="UP000094023"/>
    </source>
</evidence>
<protein>
    <recommendedName>
        <fullName evidence="5">Fimbrial-type adhesion domain-containing protein</fullName>
    </recommendedName>
</protein>
<evidence type="ECO:0000256" key="2">
    <source>
        <dbReference type="ARBA" id="ARBA00006671"/>
    </source>
</evidence>
<accession>A0A198GR20</accession>
<reference evidence="6 7" key="1">
    <citation type="submission" date="2016-04" db="EMBL/GenBank/DDBJ databases">
        <title>ATOL: Assembling a taxonomically balanced genome-scale reconstruction of the evolutionary history of the Enterobacteriaceae.</title>
        <authorList>
            <person name="Plunkett G.III."/>
            <person name="Neeno-Eckwall E.C."/>
            <person name="Glasner J.D."/>
            <person name="Perna N.T."/>
        </authorList>
    </citation>
    <scope>NUCLEOTIDE SEQUENCE [LARGE SCALE GENOMIC DNA]</scope>
    <source>
        <strain evidence="6 7">ATCC 19692</strain>
    </source>
</reference>
<keyword evidence="4" id="KW-0281">Fimbrium</keyword>
<dbReference type="InterPro" id="IPR000259">
    <property type="entry name" value="Adhesion_dom_fimbrial"/>
</dbReference>
<dbReference type="EMBL" id="LXEN01000008">
    <property type="protein sequence ID" value="OAT38676.1"/>
    <property type="molecule type" value="Genomic_DNA"/>
</dbReference>
<dbReference type="PATRIC" id="fig|1354337.4.peg.226"/>
<dbReference type="PANTHER" id="PTHR33420:SF3">
    <property type="entry name" value="FIMBRIAL SUBUNIT ELFA"/>
    <property type="match status" value="1"/>
</dbReference>
<sequence>MTAYSRFGLPVISVLFTLFFGQISAFGSENVGIRHEGTTQLVGQVISTPCSIVMSSRYQTVDFSSLTITTLATIAKREQHTHPFTIELRDCGSLYNEIDSKTWTIRFDGQGADNVHAFVLQGPSQGLGIAVLDNMKNVLIPGRTYPLFESVLQQDKSKNALFLRYFLQLELTGKPLQAGSYQGLVRFFIDYQ</sequence>
<evidence type="ECO:0000259" key="5">
    <source>
        <dbReference type="Pfam" id="PF00419"/>
    </source>
</evidence>
<comment type="subcellular location">
    <subcellularLocation>
        <location evidence="1">Fimbrium</location>
    </subcellularLocation>
</comment>
<evidence type="ECO:0000256" key="3">
    <source>
        <dbReference type="ARBA" id="ARBA00022729"/>
    </source>
</evidence>
<dbReference type="PANTHER" id="PTHR33420">
    <property type="entry name" value="FIMBRIAL SUBUNIT ELFA-RELATED"/>
    <property type="match status" value="1"/>
</dbReference>
<dbReference type="STRING" id="1354337.M983_0220"/>
<dbReference type="SUPFAM" id="SSF49401">
    <property type="entry name" value="Bacterial adhesins"/>
    <property type="match status" value="1"/>
</dbReference>
<dbReference type="RefSeq" id="WP_066745727.1">
    <property type="nucleotide sequence ID" value="NZ_LXEN01000008.1"/>
</dbReference>
<gene>
    <name evidence="6" type="ORF">M983_0220</name>
</gene>
<proteinExistence type="inferred from homology"/>
<feature type="domain" description="Fimbrial-type adhesion" evidence="5">
    <location>
        <begin position="42"/>
        <end position="192"/>
    </location>
</feature>
<dbReference type="Proteomes" id="UP000094023">
    <property type="component" value="Unassembled WGS sequence"/>
</dbReference>
<keyword evidence="7" id="KW-1185">Reference proteome</keyword>
<evidence type="ECO:0000256" key="4">
    <source>
        <dbReference type="ARBA" id="ARBA00023263"/>
    </source>
</evidence>
<dbReference type="InterPro" id="IPR050263">
    <property type="entry name" value="Bact_Fimbrial_Adh_Pro"/>
</dbReference>
<dbReference type="InterPro" id="IPR036937">
    <property type="entry name" value="Adhesion_dom_fimbrial_sf"/>
</dbReference>
<keyword evidence="3" id="KW-0732">Signal</keyword>
<name>A0A198GR20_9GAMM</name>
<evidence type="ECO:0000256" key="1">
    <source>
        <dbReference type="ARBA" id="ARBA00004561"/>
    </source>
</evidence>
<comment type="caution">
    <text evidence="6">The sequence shown here is derived from an EMBL/GenBank/DDBJ whole genome shotgun (WGS) entry which is preliminary data.</text>
</comment>
<dbReference type="GO" id="GO:0043709">
    <property type="term" value="P:cell adhesion involved in single-species biofilm formation"/>
    <property type="evidence" value="ECO:0007669"/>
    <property type="project" value="TreeGrafter"/>
</dbReference>
<dbReference type="GO" id="GO:0009289">
    <property type="term" value="C:pilus"/>
    <property type="evidence" value="ECO:0007669"/>
    <property type="project" value="UniProtKB-SubCell"/>
</dbReference>
<dbReference type="InterPro" id="IPR008966">
    <property type="entry name" value="Adhesion_dom_sf"/>
</dbReference>
<dbReference type="OrthoDB" id="6455225at2"/>
<organism evidence="6 7">
    <name type="scientific">Proteus myxofaciens ATCC 19692</name>
    <dbReference type="NCBI Taxonomy" id="1354337"/>
    <lineage>
        <taxon>Bacteria</taxon>
        <taxon>Pseudomonadati</taxon>
        <taxon>Pseudomonadota</taxon>
        <taxon>Gammaproteobacteria</taxon>
        <taxon>Enterobacterales</taxon>
        <taxon>Morganellaceae</taxon>
        <taxon>Proteus</taxon>
    </lineage>
</organism>
<comment type="similarity">
    <text evidence="2">Belongs to the fimbrial protein family.</text>
</comment>
<evidence type="ECO:0000313" key="6">
    <source>
        <dbReference type="EMBL" id="OAT38676.1"/>
    </source>
</evidence>
<dbReference type="Pfam" id="PF00419">
    <property type="entry name" value="Fimbrial"/>
    <property type="match status" value="1"/>
</dbReference>